<sequence>MDGRSISTVDGRLLRVRHRCQSYHRILTDINVRKKSGEHGLSVSIYTLSIGHIPRKLARIRYDSNQCNYAQYSTYNYTPSVHLSPPRPNLEELVSKYIDSANTGVKRMEAVMRSQTASLHNIENQIEQLARMIIEKPPSNAPSNMTTLRDVEEQVLTFPMFMDDKDGTAYELEESTPQRFQEPLLNTSVVEESKKIEFLTENKNEYEKGELEKENESSVDIIEVSERVNPLTHETNFVLVVDSLCMQESWKQPKRMMRREHVS</sequence>
<accession>A0ACB9ZUZ6</accession>
<protein>
    <submittedName>
        <fullName evidence="1">Uncharacterized protein</fullName>
    </submittedName>
</protein>
<dbReference type="Proteomes" id="UP001060085">
    <property type="component" value="Linkage Group LG08"/>
</dbReference>
<organism evidence="1 2">
    <name type="scientific">Catharanthus roseus</name>
    <name type="common">Madagascar periwinkle</name>
    <name type="synonym">Vinca rosea</name>
    <dbReference type="NCBI Taxonomy" id="4058"/>
    <lineage>
        <taxon>Eukaryota</taxon>
        <taxon>Viridiplantae</taxon>
        <taxon>Streptophyta</taxon>
        <taxon>Embryophyta</taxon>
        <taxon>Tracheophyta</taxon>
        <taxon>Spermatophyta</taxon>
        <taxon>Magnoliopsida</taxon>
        <taxon>eudicotyledons</taxon>
        <taxon>Gunneridae</taxon>
        <taxon>Pentapetalae</taxon>
        <taxon>asterids</taxon>
        <taxon>lamiids</taxon>
        <taxon>Gentianales</taxon>
        <taxon>Apocynaceae</taxon>
        <taxon>Rauvolfioideae</taxon>
        <taxon>Vinceae</taxon>
        <taxon>Catharanthinae</taxon>
        <taxon>Catharanthus</taxon>
    </lineage>
</organism>
<evidence type="ECO:0000313" key="1">
    <source>
        <dbReference type="EMBL" id="KAI5650042.1"/>
    </source>
</evidence>
<evidence type="ECO:0000313" key="2">
    <source>
        <dbReference type="Proteomes" id="UP001060085"/>
    </source>
</evidence>
<keyword evidence="2" id="KW-1185">Reference proteome</keyword>
<reference evidence="2" key="1">
    <citation type="journal article" date="2023" name="Nat. Plants">
        <title>Single-cell RNA sequencing provides a high-resolution roadmap for understanding the multicellular compartmentation of specialized metabolism.</title>
        <authorList>
            <person name="Sun S."/>
            <person name="Shen X."/>
            <person name="Li Y."/>
            <person name="Li Y."/>
            <person name="Wang S."/>
            <person name="Li R."/>
            <person name="Zhang H."/>
            <person name="Shen G."/>
            <person name="Guo B."/>
            <person name="Wei J."/>
            <person name="Xu J."/>
            <person name="St-Pierre B."/>
            <person name="Chen S."/>
            <person name="Sun C."/>
        </authorList>
    </citation>
    <scope>NUCLEOTIDE SEQUENCE [LARGE SCALE GENOMIC DNA]</scope>
</reference>
<proteinExistence type="predicted"/>
<dbReference type="EMBL" id="CM044708">
    <property type="protein sequence ID" value="KAI5650042.1"/>
    <property type="molecule type" value="Genomic_DNA"/>
</dbReference>
<comment type="caution">
    <text evidence="1">The sequence shown here is derived from an EMBL/GenBank/DDBJ whole genome shotgun (WGS) entry which is preliminary data.</text>
</comment>
<gene>
    <name evidence="1" type="ORF">M9H77_36047</name>
</gene>
<name>A0ACB9ZUZ6_CATRO</name>